<feature type="transmembrane region" description="Helical" evidence="1">
    <location>
        <begin position="6"/>
        <end position="27"/>
    </location>
</feature>
<dbReference type="EMBL" id="FNYO01000024">
    <property type="protein sequence ID" value="SEI87662.1"/>
    <property type="molecule type" value="Genomic_DNA"/>
</dbReference>
<dbReference type="EMBL" id="FNYQ01000004">
    <property type="protein sequence ID" value="SEI46574.1"/>
    <property type="molecule type" value="Genomic_DNA"/>
</dbReference>
<dbReference type="Proteomes" id="UP000199250">
    <property type="component" value="Unassembled WGS sequence"/>
</dbReference>
<dbReference type="RefSeq" id="WP_090729531.1">
    <property type="nucleotide sequence ID" value="NZ_FNYO01000024.1"/>
</dbReference>
<evidence type="ECO:0000313" key="3">
    <source>
        <dbReference type="EMBL" id="SEI87662.1"/>
    </source>
</evidence>
<feature type="transmembrane region" description="Helical" evidence="1">
    <location>
        <begin position="138"/>
        <end position="170"/>
    </location>
</feature>
<evidence type="ECO:0000256" key="1">
    <source>
        <dbReference type="SAM" id="Phobius"/>
    </source>
</evidence>
<evidence type="ECO:0000313" key="4">
    <source>
        <dbReference type="Proteomes" id="UP000199005"/>
    </source>
</evidence>
<protein>
    <recommendedName>
        <fullName evidence="6">EpsG family protein</fullName>
    </recommendedName>
</protein>
<dbReference type="STRING" id="170623.SAMN04244579_02317"/>
<organism evidence="3 4">
    <name type="scientific">Azotobacter beijerinckii</name>
    <dbReference type="NCBI Taxonomy" id="170623"/>
    <lineage>
        <taxon>Bacteria</taxon>
        <taxon>Pseudomonadati</taxon>
        <taxon>Pseudomonadota</taxon>
        <taxon>Gammaproteobacteria</taxon>
        <taxon>Pseudomonadales</taxon>
        <taxon>Pseudomonadaceae</taxon>
        <taxon>Azotobacter</taxon>
    </lineage>
</organism>
<reference evidence="4 5" key="1">
    <citation type="submission" date="2016-10" db="EMBL/GenBank/DDBJ databases">
        <authorList>
            <person name="de Groot N.N."/>
        </authorList>
    </citation>
    <scope>NUCLEOTIDE SEQUENCE [LARGE SCALE GENOMIC DNA]</scope>
    <source>
        <strain evidence="3 4">DSM 1041</strain>
        <strain evidence="2 5">DSM 373</strain>
    </source>
</reference>
<feature type="transmembrane region" description="Helical" evidence="1">
    <location>
        <begin position="328"/>
        <end position="350"/>
    </location>
</feature>
<feature type="transmembrane region" description="Helical" evidence="1">
    <location>
        <begin position="39"/>
        <end position="57"/>
    </location>
</feature>
<dbReference type="Proteomes" id="UP000199005">
    <property type="component" value="Unassembled WGS sequence"/>
</dbReference>
<dbReference type="OrthoDB" id="6195545at2"/>
<gene>
    <name evidence="2" type="ORF">SAMN04244572_00403</name>
    <name evidence="3" type="ORF">SAMN04244579_02317</name>
</gene>
<keyword evidence="1" id="KW-0472">Membrane</keyword>
<dbReference type="AlphaFoldDB" id="A0A1H6UIP5"/>
<evidence type="ECO:0000313" key="2">
    <source>
        <dbReference type="EMBL" id="SEI46574.1"/>
    </source>
</evidence>
<feature type="transmembrane region" description="Helical" evidence="1">
    <location>
        <begin position="95"/>
        <end position="117"/>
    </location>
</feature>
<keyword evidence="1" id="KW-1133">Transmembrane helix</keyword>
<name>A0A1H6UIP5_9GAMM</name>
<evidence type="ECO:0008006" key="6">
    <source>
        <dbReference type="Google" id="ProtNLM"/>
    </source>
</evidence>
<proteinExistence type="predicted"/>
<feature type="transmembrane region" description="Helical" evidence="1">
    <location>
        <begin position="176"/>
        <end position="205"/>
    </location>
</feature>
<feature type="transmembrane region" description="Helical" evidence="1">
    <location>
        <begin position="292"/>
        <end position="316"/>
    </location>
</feature>
<accession>A0A1H6UIP5</accession>
<evidence type="ECO:0000313" key="5">
    <source>
        <dbReference type="Proteomes" id="UP000199250"/>
    </source>
</evidence>
<feature type="transmembrane region" description="Helical" evidence="1">
    <location>
        <begin position="217"/>
        <end position="235"/>
    </location>
</feature>
<keyword evidence="1" id="KW-0812">Transmembrane</keyword>
<sequence>MALVSSAWHVAIALLVFLAGALLIPWAGRHFGTGSRRSLALYAWHTLFCLVYFWYVLEYGGDAIGYYRTASGGARAFDVGTYGVVYLTRLLIEGLGVSLLGAFLVYNLFGSLGLLAFDASLRIVTRDKSRTLRRLATLIVFLPSVSFWSSGIGKDALSFLATGLALWAALDLQRRIPLIGIAVAVMLLVRPHMAAMLVMGVSLALLLHPGTSLARRVLLGSVALAGAAALVPFGLEYAGVSSPDTEALMSYVEGRQGYNMQGSGAVDISSMSLPMQLFTYLFRPLPFEAHSLFALAASVDNVILLYLFVMGGRAMLRHPGRRYQENRLFLWSYALIAWLMLAMTTANLGISLRQKWMFAPMLILLLLSALGTPRPQPLRPAGPPPTPVMQIYQRYGIRPGQQRRKP</sequence>